<feature type="transmembrane region" description="Helical" evidence="1">
    <location>
        <begin position="38"/>
        <end position="56"/>
    </location>
</feature>
<gene>
    <name evidence="2" type="ORF">HMPREF0554_1312</name>
</gene>
<feature type="transmembrane region" description="Helical" evidence="1">
    <location>
        <begin position="203"/>
        <end position="220"/>
    </location>
</feature>
<dbReference type="EMBL" id="ADAD01000062">
    <property type="protein sequence ID" value="EEY35514.1"/>
    <property type="molecule type" value="Genomic_DNA"/>
</dbReference>
<proteinExistence type="predicted"/>
<dbReference type="Proteomes" id="UP000004226">
    <property type="component" value="Unassembled WGS sequence"/>
</dbReference>
<accession>D0GK63</accession>
<keyword evidence="1" id="KW-0472">Membrane</keyword>
<feature type="transmembrane region" description="Helical" evidence="1">
    <location>
        <begin position="99"/>
        <end position="120"/>
    </location>
</feature>
<feature type="transmembrane region" description="Helical" evidence="1">
    <location>
        <begin position="173"/>
        <end position="191"/>
    </location>
</feature>
<keyword evidence="1" id="KW-0812">Transmembrane</keyword>
<dbReference type="eggNOG" id="ENOG502ZJWZ">
    <property type="taxonomic scope" value="Bacteria"/>
</dbReference>
<feature type="transmembrane region" description="Helical" evidence="1">
    <location>
        <begin position="6"/>
        <end position="29"/>
    </location>
</feature>
<organism evidence="2 3">
    <name type="scientific">Pseudoleptotrichia goodfellowii F0264</name>
    <dbReference type="NCBI Taxonomy" id="596323"/>
    <lineage>
        <taxon>Bacteria</taxon>
        <taxon>Fusobacteriati</taxon>
        <taxon>Fusobacteriota</taxon>
        <taxon>Fusobacteriia</taxon>
        <taxon>Fusobacteriales</taxon>
        <taxon>Leptotrichiaceae</taxon>
        <taxon>Pseudoleptotrichia</taxon>
    </lineage>
</organism>
<evidence type="ECO:0000256" key="1">
    <source>
        <dbReference type="SAM" id="Phobius"/>
    </source>
</evidence>
<name>D0GK63_9FUSO</name>
<evidence type="ECO:0000313" key="3">
    <source>
        <dbReference type="Proteomes" id="UP000004226"/>
    </source>
</evidence>
<feature type="transmembrane region" description="Helical" evidence="1">
    <location>
        <begin position="132"/>
        <end position="153"/>
    </location>
</feature>
<keyword evidence="3" id="KW-1185">Reference proteome</keyword>
<keyword evidence="1" id="KW-1133">Transmembrane helix</keyword>
<sequence length="371" mass="43633">MLFCFLLVISKATFIALLPIVLGILIIFWKKITNREKIFLGIIIISNLFHIIFIKLNGKGTYGGESFTIPALNDVLYRMTQQFIFLFIPDITNIYNVGFLNITFLILWIGIILVNVYFYVKLKNKESVISLALIFVILGTIILNILTTGKYFFWNQEYEWLKTFSIINTRHSLFIILSYINIFVLMCYNGMLLFRKKYKINKNLLYILLTFLLVIRFSAFDNNKIKNQFPNSVKVGETLSDWSKYNKFFQKSSYVIPFEPLVAIAKHNKIYTFKENKIIEAPLIGDVFSDVKMFWLASGVEEQIHEINLDDELFIEFIYAERLRVNNYNKIKVIGYNEKDEEVFSLKQLNKTERLFVGRKDCLLDLKMKNL</sequence>
<protein>
    <submittedName>
        <fullName evidence="2">Uncharacterized protein</fullName>
    </submittedName>
</protein>
<evidence type="ECO:0000313" key="2">
    <source>
        <dbReference type="EMBL" id="EEY35514.1"/>
    </source>
</evidence>
<comment type="caution">
    <text evidence="2">The sequence shown here is derived from an EMBL/GenBank/DDBJ whole genome shotgun (WGS) entry which is preliminary data.</text>
</comment>
<dbReference type="AlphaFoldDB" id="D0GK63"/>
<reference evidence="2 3" key="1">
    <citation type="submission" date="2009-10" db="EMBL/GenBank/DDBJ databases">
        <authorList>
            <person name="Harkins D.M."/>
            <person name="Madupu R."/>
            <person name="Durkin A.S."/>
            <person name="Torralba M."/>
            <person name="Methe B."/>
            <person name="Sutton G.G."/>
            <person name="Strausberg R.L."/>
            <person name="Nelson K.E."/>
        </authorList>
    </citation>
    <scope>NUCLEOTIDE SEQUENCE [LARGE SCALE GENOMIC DNA]</scope>
    <source>
        <strain evidence="2 3">F0264</strain>
    </source>
</reference>